<reference evidence="8" key="1">
    <citation type="submission" date="2015-10" db="EMBL/GenBank/DDBJ databases">
        <authorList>
            <person name="Gilbert D.G."/>
        </authorList>
    </citation>
    <scope>NUCLEOTIDE SEQUENCE</scope>
</reference>
<dbReference type="EMBL" id="CZRL01000120">
    <property type="protein sequence ID" value="CUS55160.1"/>
    <property type="molecule type" value="Genomic_DNA"/>
</dbReference>
<dbReference type="Pfam" id="PF00265">
    <property type="entry name" value="TK"/>
    <property type="match status" value="1"/>
</dbReference>
<dbReference type="PANTHER" id="PTHR11441">
    <property type="entry name" value="THYMIDINE KINASE"/>
    <property type="match status" value="1"/>
</dbReference>
<sequence>MAKLYFYFSAMNAGKTTTLLQSSHNYAERGMETLVLKPRVDERDETGRIRSRIGLEAEAVNFSRGDDLLQMICDRVNQGRLDCILVDEAQFLSIDQVRQLTDVVDRLNIPVLTYGLRTDFRGELFEGSQQLLALADELREIKTVCHCGRKAIMTVRLDNDGKPIHAGEQIQIGGNERYVSMCRLHFKDARGDTER</sequence>
<dbReference type="GO" id="GO:0004797">
    <property type="term" value="F:thymidine kinase activity"/>
    <property type="evidence" value="ECO:0007669"/>
    <property type="project" value="UniProtKB-EC"/>
</dbReference>
<dbReference type="Gene3D" id="3.30.60.20">
    <property type="match status" value="1"/>
</dbReference>
<dbReference type="NCBIfam" id="NF003300">
    <property type="entry name" value="PRK04296.1-5"/>
    <property type="match status" value="1"/>
</dbReference>
<dbReference type="GO" id="GO:0046104">
    <property type="term" value="P:thymidine metabolic process"/>
    <property type="evidence" value="ECO:0007669"/>
    <property type="project" value="TreeGrafter"/>
</dbReference>
<evidence type="ECO:0000256" key="5">
    <source>
        <dbReference type="ARBA" id="ARBA00022741"/>
    </source>
</evidence>
<dbReference type="GO" id="GO:0005829">
    <property type="term" value="C:cytosol"/>
    <property type="evidence" value="ECO:0007669"/>
    <property type="project" value="TreeGrafter"/>
</dbReference>
<dbReference type="SUPFAM" id="SSF52540">
    <property type="entry name" value="P-loop containing nucleoside triphosphate hydrolases"/>
    <property type="match status" value="1"/>
</dbReference>
<accession>A0A160TUT0</accession>
<evidence type="ECO:0000256" key="3">
    <source>
        <dbReference type="ARBA" id="ARBA00022634"/>
    </source>
</evidence>
<dbReference type="PIRSF" id="PIRSF035805">
    <property type="entry name" value="TK_cell"/>
    <property type="match status" value="1"/>
</dbReference>
<dbReference type="AlphaFoldDB" id="A0A160TUT0"/>
<dbReference type="PANTHER" id="PTHR11441:SF0">
    <property type="entry name" value="THYMIDINE KINASE, CYTOSOLIC"/>
    <property type="match status" value="1"/>
</dbReference>
<keyword evidence="5" id="KW-0547">Nucleotide-binding</keyword>
<keyword evidence="4 8" id="KW-0808">Transferase</keyword>
<name>A0A160TUT0_9ZZZZ</name>
<dbReference type="PROSITE" id="PS00603">
    <property type="entry name" value="TK_CELLULAR_TYPE"/>
    <property type="match status" value="1"/>
</dbReference>
<dbReference type="GO" id="GO:0071897">
    <property type="term" value="P:DNA biosynthetic process"/>
    <property type="evidence" value="ECO:0007669"/>
    <property type="project" value="UniProtKB-KW"/>
</dbReference>
<comment type="similarity">
    <text evidence="1">Belongs to the thymidine kinase family.</text>
</comment>
<evidence type="ECO:0000256" key="7">
    <source>
        <dbReference type="ARBA" id="ARBA00022840"/>
    </source>
</evidence>
<organism evidence="8">
    <name type="scientific">hydrothermal vent metagenome</name>
    <dbReference type="NCBI Taxonomy" id="652676"/>
    <lineage>
        <taxon>unclassified sequences</taxon>
        <taxon>metagenomes</taxon>
        <taxon>ecological metagenomes</taxon>
    </lineage>
</organism>
<keyword evidence="3" id="KW-0237">DNA synthesis</keyword>
<dbReference type="EC" id="2.7.1.21" evidence="2"/>
<protein>
    <recommendedName>
        <fullName evidence="2">thymidine kinase</fullName>
        <ecNumber evidence="2">2.7.1.21</ecNumber>
    </recommendedName>
</protein>
<evidence type="ECO:0000313" key="8">
    <source>
        <dbReference type="EMBL" id="CUS55160.1"/>
    </source>
</evidence>
<dbReference type="GO" id="GO:0005524">
    <property type="term" value="F:ATP binding"/>
    <property type="evidence" value="ECO:0007669"/>
    <property type="project" value="UniProtKB-KW"/>
</dbReference>
<evidence type="ECO:0000256" key="1">
    <source>
        <dbReference type="ARBA" id="ARBA00007587"/>
    </source>
</evidence>
<evidence type="ECO:0000256" key="4">
    <source>
        <dbReference type="ARBA" id="ARBA00022679"/>
    </source>
</evidence>
<evidence type="ECO:0000256" key="6">
    <source>
        <dbReference type="ARBA" id="ARBA00022777"/>
    </source>
</evidence>
<dbReference type="SUPFAM" id="SSF57716">
    <property type="entry name" value="Glucocorticoid receptor-like (DNA-binding domain)"/>
    <property type="match status" value="1"/>
</dbReference>
<dbReference type="Gene3D" id="3.40.50.300">
    <property type="entry name" value="P-loop containing nucleotide triphosphate hydrolases"/>
    <property type="match status" value="1"/>
</dbReference>
<dbReference type="InterPro" id="IPR001267">
    <property type="entry name" value="Thymidine_kinase"/>
</dbReference>
<dbReference type="InterPro" id="IPR027417">
    <property type="entry name" value="P-loop_NTPase"/>
</dbReference>
<gene>
    <name evidence="8" type="ORF">MGWOODY_XGa2228</name>
</gene>
<dbReference type="HAMAP" id="MF_00124">
    <property type="entry name" value="Thymidine_kinase"/>
    <property type="match status" value="1"/>
</dbReference>
<keyword evidence="7" id="KW-0067">ATP-binding</keyword>
<proteinExistence type="inferred from homology"/>
<dbReference type="InterPro" id="IPR020633">
    <property type="entry name" value="Thymidine_kinase_CS"/>
</dbReference>
<keyword evidence="6 8" id="KW-0418">Kinase</keyword>
<evidence type="ECO:0000256" key="2">
    <source>
        <dbReference type="ARBA" id="ARBA00012118"/>
    </source>
</evidence>